<dbReference type="EMBL" id="ABEU02000022">
    <property type="protein sequence ID" value="PNR30676.1"/>
    <property type="molecule type" value="Genomic_DNA"/>
</dbReference>
<dbReference type="AlphaFoldDB" id="A9SUQ7"/>
<reference evidence="2" key="3">
    <citation type="submission" date="2020-12" db="UniProtKB">
        <authorList>
            <consortium name="EnsemblPlants"/>
        </authorList>
    </citation>
    <scope>IDENTIFICATION</scope>
</reference>
<reference evidence="1 3" key="2">
    <citation type="journal article" date="2018" name="Plant J.">
        <title>The Physcomitrella patens chromosome-scale assembly reveals moss genome structure and evolution.</title>
        <authorList>
            <person name="Lang D."/>
            <person name="Ullrich K.K."/>
            <person name="Murat F."/>
            <person name="Fuchs J."/>
            <person name="Jenkins J."/>
            <person name="Haas F.B."/>
            <person name="Piednoel M."/>
            <person name="Gundlach H."/>
            <person name="Van Bel M."/>
            <person name="Meyberg R."/>
            <person name="Vives C."/>
            <person name="Morata J."/>
            <person name="Symeonidi A."/>
            <person name="Hiss M."/>
            <person name="Muchero W."/>
            <person name="Kamisugi Y."/>
            <person name="Saleh O."/>
            <person name="Blanc G."/>
            <person name="Decker E.L."/>
            <person name="van Gessel N."/>
            <person name="Grimwood J."/>
            <person name="Hayes R.D."/>
            <person name="Graham S.W."/>
            <person name="Gunter L.E."/>
            <person name="McDaniel S.F."/>
            <person name="Hoernstein S.N.W."/>
            <person name="Larsson A."/>
            <person name="Li F.W."/>
            <person name="Perroud P.F."/>
            <person name="Phillips J."/>
            <person name="Ranjan P."/>
            <person name="Rokshar D.S."/>
            <person name="Rothfels C.J."/>
            <person name="Schneider L."/>
            <person name="Shu S."/>
            <person name="Stevenson D.W."/>
            <person name="Thummler F."/>
            <person name="Tillich M."/>
            <person name="Villarreal Aguilar J.C."/>
            <person name="Widiez T."/>
            <person name="Wong G.K."/>
            <person name="Wymore A."/>
            <person name="Zhang Y."/>
            <person name="Zimmer A.D."/>
            <person name="Quatrano R.S."/>
            <person name="Mayer K.F.X."/>
            <person name="Goodstein D."/>
            <person name="Casacuberta J.M."/>
            <person name="Vandepoele K."/>
            <person name="Reski R."/>
            <person name="Cuming A.C."/>
            <person name="Tuskan G.A."/>
            <person name="Maumus F."/>
            <person name="Salse J."/>
            <person name="Schmutz J."/>
            <person name="Rensing S.A."/>
        </authorList>
    </citation>
    <scope>NUCLEOTIDE SEQUENCE [LARGE SCALE GENOMIC DNA]</scope>
    <source>
        <strain evidence="2 3">cv. Gransden 2004</strain>
    </source>
</reference>
<evidence type="ECO:0000313" key="3">
    <source>
        <dbReference type="Proteomes" id="UP000006727"/>
    </source>
</evidence>
<dbReference type="Proteomes" id="UP000006727">
    <property type="component" value="Chromosome 22"/>
</dbReference>
<keyword evidence="3" id="KW-1185">Reference proteome</keyword>
<dbReference type="PaxDb" id="3218-PP1S121_60V6.1"/>
<dbReference type="HOGENOM" id="CLU_2162679_0_0_1"/>
<name>A9SUQ7_PHYPA</name>
<accession>A9SUQ7</accession>
<evidence type="ECO:0000313" key="2">
    <source>
        <dbReference type="EnsemblPlants" id="PAC:32904306.CDS.1"/>
    </source>
</evidence>
<dbReference type="Gramene" id="Pp3c22_10780V3.1">
    <property type="protein sequence ID" value="PAC:32904306.CDS.1"/>
    <property type="gene ID" value="Pp3c22_10780"/>
</dbReference>
<dbReference type="InParanoid" id="A9SUQ7"/>
<proteinExistence type="predicted"/>
<gene>
    <name evidence="1" type="ORF">PHYPA_026992</name>
</gene>
<reference evidence="1 3" key="1">
    <citation type="journal article" date="2008" name="Science">
        <title>The Physcomitrella genome reveals evolutionary insights into the conquest of land by plants.</title>
        <authorList>
            <person name="Rensing S."/>
            <person name="Lang D."/>
            <person name="Zimmer A."/>
            <person name="Terry A."/>
            <person name="Salamov A."/>
            <person name="Shapiro H."/>
            <person name="Nishiyama T."/>
            <person name="Perroud P.-F."/>
            <person name="Lindquist E."/>
            <person name="Kamisugi Y."/>
            <person name="Tanahashi T."/>
            <person name="Sakakibara K."/>
            <person name="Fujita T."/>
            <person name="Oishi K."/>
            <person name="Shin-I T."/>
            <person name="Kuroki Y."/>
            <person name="Toyoda A."/>
            <person name="Suzuki Y."/>
            <person name="Hashimoto A."/>
            <person name="Yamaguchi K."/>
            <person name="Sugano A."/>
            <person name="Kohara Y."/>
            <person name="Fujiyama A."/>
            <person name="Anterola A."/>
            <person name="Aoki S."/>
            <person name="Ashton N."/>
            <person name="Barbazuk W.B."/>
            <person name="Barker E."/>
            <person name="Bennetzen J."/>
            <person name="Bezanilla M."/>
            <person name="Blankenship R."/>
            <person name="Cho S.H."/>
            <person name="Dutcher S."/>
            <person name="Estelle M."/>
            <person name="Fawcett J.A."/>
            <person name="Gundlach H."/>
            <person name="Hanada K."/>
            <person name="Heyl A."/>
            <person name="Hicks K.A."/>
            <person name="Hugh J."/>
            <person name="Lohr M."/>
            <person name="Mayer K."/>
            <person name="Melkozernov A."/>
            <person name="Murata T."/>
            <person name="Nelson D."/>
            <person name="Pils B."/>
            <person name="Prigge M."/>
            <person name="Reiss B."/>
            <person name="Renner T."/>
            <person name="Rombauts S."/>
            <person name="Rushton P."/>
            <person name="Sanderfoot A."/>
            <person name="Schween G."/>
            <person name="Shiu S.-H."/>
            <person name="Stueber K."/>
            <person name="Theodoulou F.L."/>
            <person name="Tu H."/>
            <person name="Van de Peer Y."/>
            <person name="Verrier P.J."/>
            <person name="Waters E."/>
            <person name="Wood A."/>
            <person name="Yang L."/>
            <person name="Cove D."/>
            <person name="Cuming A."/>
            <person name="Hasebe M."/>
            <person name="Lucas S."/>
            <person name="Mishler D.B."/>
            <person name="Reski R."/>
            <person name="Grigoriev I."/>
            <person name="Quatrano R.S."/>
            <person name="Boore J.L."/>
        </authorList>
    </citation>
    <scope>NUCLEOTIDE SEQUENCE [LARGE SCALE GENOMIC DNA]</scope>
    <source>
        <strain evidence="2 3">cv. Gransden 2004</strain>
    </source>
</reference>
<sequence length="111" mass="12542">MKVTPLQNEELTTSISMMEVHKAAKHHLKNKASGEDTISTEFFIKMWDTMDQDVTSLINTSFNEGHLYRAFNNGLISFFLKGDTALNIKNYCTITVLTTMYKLVADTNGSK</sequence>
<protein>
    <submittedName>
        <fullName evidence="1 2">Uncharacterized protein</fullName>
    </submittedName>
</protein>
<dbReference type="eggNOG" id="KOG1075">
    <property type="taxonomic scope" value="Eukaryota"/>
</dbReference>
<organism evidence="1">
    <name type="scientific">Physcomitrium patens</name>
    <name type="common">Spreading-leaved earth moss</name>
    <name type="synonym">Physcomitrella patens</name>
    <dbReference type="NCBI Taxonomy" id="3218"/>
    <lineage>
        <taxon>Eukaryota</taxon>
        <taxon>Viridiplantae</taxon>
        <taxon>Streptophyta</taxon>
        <taxon>Embryophyta</taxon>
        <taxon>Bryophyta</taxon>
        <taxon>Bryophytina</taxon>
        <taxon>Bryopsida</taxon>
        <taxon>Funariidae</taxon>
        <taxon>Funariales</taxon>
        <taxon>Funariaceae</taxon>
        <taxon>Physcomitrium</taxon>
    </lineage>
</organism>
<evidence type="ECO:0000313" key="1">
    <source>
        <dbReference type="EMBL" id="PNR30676.1"/>
    </source>
</evidence>
<dbReference type="EnsemblPlants" id="Pp3c22_10780V3.1">
    <property type="protein sequence ID" value="PAC:32904306.CDS.1"/>
    <property type="gene ID" value="Pp3c22_10780"/>
</dbReference>